<keyword evidence="1" id="KW-0732">Signal</keyword>
<dbReference type="SUPFAM" id="SSF48452">
    <property type="entry name" value="TPR-like"/>
    <property type="match status" value="1"/>
</dbReference>
<dbReference type="OrthoDB" id="725917at2"/>
<reference evidence="2 3" key="1">
    <citation type="submission" date="2018-11" db="EMBL/GenBank/DDBJ databases">
        <title>Arenibacter aquaticus sp.nov., a marine bacterium isolated from surface seawater in the South China Sea.</title>
        <authorList>
            <person name="Guo J."/>
            <person name="Sun J."/>
        </authorList>
    </citation>
    <scope>NUCLEOTIDE SEQUENCE [LARGE SCALE GENOMIC DNA]</scope>
    <source>
        <strain evidence="2 3">GUO666</strain>
    </source>
</reference>
<evidence type="ECO:0000256" key="1">
    <source>
        <dbReference type="SAM" id="SignalP"/>
    </source>
</evidence>
<protein>
    <submittedName>
        <fullName evidence="2">SusD/RagB family nutrient-binding outer membrane lipoprotein</fullName>
    </submittedName>
</protein>
<proteinExistence type="predicted"/>
<comment type="caution">
    <text evidence="2">The sequence shown here is derived from an EMBL/GenBank/DDBJ whole genome shotgun (WGS) entry which is preliminary data.</text>
</comment>
<accession>A0A430K4C9</accession>
<keyword evidence="3" id="KW-1185">Reference proteome</keyword>
<dbReference type="InterPro" id="IPR041662">
    <property type="entry name" value="SusD-like_2"/>
</dbReference>
<feature type="chain" id="PRO_5018992617" evidence="1">
    <location>
        <begin position="22"/>
        <end position="524"/>
    </location>
</feature>
<feature type="signal peptide" evidence="1">
    <location>
        <begin position="1"/>
        <end position="21"/>
    </location>
</feature>
<gene>
    <name evidence="2" type="ORF">EHW67_08570</name>
</gene>
<dbReference type="AlphaFoldDB" id="A0A430K4C9"/>
<dbReference type="Gene3D" id="1.25.40.390">
    <property type="match status" value="1"/>
</dbReference>
<dbReference type="InterPro" id="IPR011990">
    <property type="entry name" value="TPR-like_helical_dom_sf"/>
</dbReference>
<dbReference type="RefSeq" id="WP_126161965.1">
    <property type="nucleotide sequence ID" value="NZ_RQPJ01000003.1"/>
</dbReference>
<name>A0A430K4C9_9FLAO</name>
<dbReference type="Pfam" id="PF12771">
    <property type="entry name" value="SusD-like_2"/>
    <property type="match status" value="1"/>
</dbReference>
<evidence type="ECO:0000313" key="3">
    <source>
        <dbReference type="Proteomes" id="UP000267585"/>
    </source>
</evidence>
<dbReference type="Proteomes" id="UP000267585">
    <property type="component" value="Unassembled WGS sequence"/>
</dbReference>
<sequence length="524" mass="58598">MKSIKYIAILSFVLLAINACTDDFEEINTNPNSQVVGSNEGLLLGAQIRASRELLDNINSFNKGMSKWTQYYTNNLQPSEFISSNTRSDFNDFWVYQNLVTQTIPLVERIIDNTEETPHPNFKAIALVLKGWIYGNMTELWGPIPFSDAQYGEISEEEQYNKPKFDSQEEILKGVIGLLEEANNTFDLSGESGVVIKPESDAFGGGDILKWKKFANSLQVRILMRISDADPSFAKAKLEEIFANPSKYPVLESNADNFGMTWEDAVGSYPDPFASYVENNDERAPIVITGFLNTLGDLEDPRMKVLVSPAEGYTDEETYVGLPPAFDDENPSDFTRMALDSVSQLSPEFTSVQQRPIMTYAELLLIKAEAEAKNINVGTSAEAAYQAGIAAHMEELGVSTADIDTYLSSSDVVYDASKATEQIITQRYIAQFGQSINTFSMIRRTGYPTMDFFDIGIHKEKGYPVRMRYPIETMLNFNKENYENAIAGVSIIDNVFGDNLWFAKNAPTVGMEPNLQTAPVLYQY</sequence>
<evidence type="ECO:0000313" key="2">
    <source>
        <dbReference type="EMBL" id="RTE53977.1"/>
    </source>
</evidence>
<dbReference type="EMBL" id="RQPJ01000003">
    <property type="protein sequence ID" value="RTE53977.1"/>
    <property type="molecule type" value="Genomic_DNA"/>
</dbReference>
<keyword evidence="2" id="KW-0449">Lipoprotein</keyword>
<organism evidence="2 3">
    <name type="scientific">Arenibacter aquaticus</name>
    <dbReference type="NCBI Taxonomy" id="2489054"/>
    <lineage>
        <taxon>Bacteria</taxon>
        <taxon>Pseudomonadati</taxon>
        <taxon>Bacteroidota</taxon>
        <taxon>Flavobacteriia</taxon>
        <taxon>Flavobacteriales</taxon>
        <taxon>Flavobacteriaceae</taxon>
        <taxon>Arenibacter</taxon>
    </lineage>
</organism>